<evidence type="ECO:0000313" key="2">
    <source>
        <dbReference type="Proteomes" id="UP000261023"/>
    </source>
</evidence>
<gene>
    <name evidence="1" type="ORF">DWX31_15390</name>
</gene>
<evidence type="ECO:0000313" key="1">
    <source>
        <dbReference type="EMBL" id="RGD69970.1"/>
    </source>
</evidence>
<reference evidence="1 2" key="1">
    <citation type="submission" date="2018-08" db="EMBL/GenBank/DDBJ databases">
        <title>A genome reference for cultivated species of the human gut microbiota.</title>
        <authorList>
            <person name="Zou Y."/>
            <person name="Xue W."/>
            <person name="Luo G."/>
        </authorList>
    </citation>
    <scope>NUCLEOTIDE SEQUENCE [LARGE SCALE GENOMIC DNA]</scope>
    <source>
        <strain evidence="1 2">AF19-13AC</strain>
    </source>
</reference>
<dbReference type="RefSeq" id="WP_117502498.1">
    <property type="nucleotide sequence ID" value="NZ_QTJW01000009.1"/>
</dbReference>
<comment type="caution">
    <text evidence="1">The sequence shown here is derived from an EMBL/GenBank/DDBJ whole genome shotgun (WGS) entry which is preliminary data.</text>
</comment>
<organism evidence="1 2">
    <name type="scientific">Hungatella hathewayi</name>
    <dbReference type="NCBI Taxonomy" id="154046"/>
    <lineage>
        <taxon>Bacteria</taxon>
        <taxon>Bacillati</taxon>
        <taxon>Bacillota</taxon>
        <taxon>Clostridia</taxon>
        <taxon>Lachnospirales</taxon>
        <taxon>Lachnospiraceae</taxon>
        <taxon>Hungatella</taxon>
    </lineage>
</organism>
<name>A0A3E3DKZ3_9FIRM</name>
<dbReference type="Proteomes" id="UP000261023">
    <property type="component" value="Unassembled WGS sequence"/>
</dbReference>
<protein>
    <submittedName>
        <fullName evidence="1">Uncharacterized protein</fullName>
    </submittedName>
</protein>
<sequence length="63" mass="7096">MTLREASKGVVKSGGGTYNIGFNDGDETQFDVQNLEELRECWSEFCKEEKVDPGCVDYVERVS</sequence>
<dbReference type="AlphaFoldDB" id="A0A3E3DKZ3"/>
<dbReference type="OrthoDB" id="2054696at2"/>
<dbReference type="EMBL" id="QTJW01000009">
    <property type="protein sequence ID" value="RGD69970.1"/>
    <property type="molecule type" value="Genomic_DNA"/>
</dbReference>
<proteinExistence type="predicted"/>
<accession>A0A3E3DKZ3</accession>